<evidence type="ECO:0000256" key="4">
    <source>
        <dbReference type="SAM" id="Phobius"/>
    </source>
</evidence>
<dbReference type="GO" id="GO:0046872">
    <property type="term" value="F:metal ion binding"/>
    <property type="evidence" value="ECO:0007669"/>
    <property type="project" value="UniProtKB-KW"/>
</dbReference>
<evidence type="ECO:0000256" key="3">
    <source>
        <dbReference type="ARBA" id="ARBA00023002"/>
    </source>
</evidence>
<dbReference type="EMBL" id="LNRQ01000002">
    <property type="protein sequence ID" value="KZN06024.1"/>
    <property type="molecule type" value="Genomic_DNA"/>
</dbReference>
<name>A0A166E323_DAUCS</name>
<keyword evidence="4" id="KW-0472">Membrane</keyword>
<dbReference type="InterPro" id="IPR036226">
    <property type="entry name" value="LipOase_C_sf"/>
</dbReference>
<comment type="caution">
    <text evidence="6">The sequence shown here is derived from an EMBL/GenBank/DDBJ whole genome shotgun (WGS) entry which is preliminary data.</text>
</comment>
<dbReference type="InterPro" id="IPR013819">
    <property type="entry name" value="LipOase_C"/>
</dbReference>
<keyword evidence="3" id="KW-0560">Oxidoreductase</keyword>
<evidence type="ECO:0000256" key="1">
    <source>
        <dbReference type="ARBA" id="ARBA00022723"/>
    </source>
</evidence>
<dbReference type="GO" id="GO:0016702">
    <property type="term" value="F:oxidoreductase activity, acting on single donors with incorporation of molecular oxygen, incorporation of two atoms of oxygen"/>
    <property type="evidence" value="ECO:0007669"/>
    <property type="project" value="InterPro"/>
</dbReference>
<reference evidence="6" key="1">
    <citation type="journal article" date="2016" name="Nat. Genet.">
        <title>A high-quality carrot genome assembly provides new insights into carotenoid accumulation and asterid genome evolution.</title>
        <authorList>
            <person name="Iorizzo M."/>
            <person name="Ellison S."/>
            <person name="Senalik D."/>
            <person name="Zeng P."/>
            <person name="Satapoomin P."/>
            <person name="Huang J."/>
            <person name="Bowman M."/>
            <person name="Iovene M."/>
            <person name="Sanseverino W."/>
            <person name="Cavagnaro P."/>
            <person name="Yildiz M."/>
            <person name="Macko-Podgorni A."/>
            <person name="Moranska E."/>
            <person name="Grzebelus E."/>
            <person name="Grzebelus D."/>
            <person name="Ashrafi H."/>
            <person name="Zheng Z."/>
            <person name="Cheng S."/>
            <person name="Spooner D."/>
            <person name="Van Deynze A."/>
            <person name="Simon P."/>
        </authorList>
    </citation>
    <scope>NUCLEOTIDE SEQUENCE [LARGE SCALE GENOMIC DNA]</scope>
    <source>
        <tissue evidence="6">Leaf</tissue>
    </source>
</reference>
<dbReference type="Pfam" id="PF00305">
    <property type="entry name" value="Lipoxygenase"/>
    <property type="match status" value="1"/>
</dbReference>
<proteinExistence type="predicted"/>
<protein>
    <recommendedName>
        <fullName evidence="5">Lipoxygenase domain-containing protein</fullName>
    </recommendedName>
</protein>
<dbReference type="Gramene" id="KZN06024">
    <property type="protein sequence ID" value="KZN06024"/>
    <property type="gene ID" value="DCAR_006861"/>
</dbReference>
<keyword evidence="4" id="KW-1133">Transmembrane helix</keyword>
<feature type="transmembrane region" description="Helical" evidence="4">
    <location>
        <begin position="77"/>
        <end position="96"/>
    </location>
</feature>
<dbReference type="STRING" id="79200.A0A166E323"/>
<keyword evidence="4" id="KW-0812">Transmembrane</keyword>
<dbReference type="GO" id="GO:0034440">
    <property type="term" value="P:lipid oxidation"/>
    <property type="evidence" value="ECO:0007669"/>
    <property type="project" value="InterPro"/>
</dbReference>
<organism evidence="6">
    <name type="scientific">Daucus carota subsp. sativus</name>
    <name type="common">Carrot</name>
    <dbReference type="NCBI Taxonomy" id="79200"/>
    <lineage>
        <taxon>Eukaryota</taxon>
        <taxon>Viridiplantae</taxon>
        <taxon>Streptophyta</taxon>
        <taxon>Embryophyta</taxon>
        <taxon>Tracheophyta</taxon>
        <taxon>Spermatophyta</taxon>
        <taxon>Magnoliopsida</taxon>
        <taxon>eudicotyledons</taxon>
        <taxon>Gunneridae</taxon>
        <taxon>Pentapetalae</taxon>
        <taxon>asterids</taxon>
        <taxon>campanulids</taxon>
        <taxon>Apiales</taxon>
        <taxon>Apiaceae</taxon>
        <taxon>Apioideae</taxon>
        <taxon>Scandiceae</taxon>
        <taxon>Daucinae</taxon>
        <taxon>Daucus</taxon>
        <taxon>Daucus sect. Daucus</taxon>
    </lineage>
</organism>
<accession>A0A166E323</accession>
<dbReference type="PANTHER" id="PTHR11771">
    <property type="entry name" value="LIPOXYGENASE"/>
    <property type="match status" value="1"/>
</dbReference>
<sequence length="97" mass="11100">MIDYHDLLLPYVKKVRQIKGTSLYGSRALFFLTPIGTLKPVAIELVRSPMNGKPQWKKAYSPGFDATSVWLGSSLKLIYWHMTLVFISLLVTERFIP</sequence>
<evidence type="ECO:0000313" key="6">
    <source>
        <dbReference type="EMBL" id="KZN06024.1"/>
    </source>
</evidence>
<dbReference type="Gene3D" id="3.10.450.60">
    <property type="match status" value="1"/>
</dbReference>
<feature type="domain" description="Lipoxygenase" evidence="5">
    <location>
        <begin position="1"/>
        <end position="97"/>
    </location>
</feature>
<dbReference type="AlphaFoldDB" id="A0A166E323"/>
<gene>
    <name evidence="6" type="ORF">DCAR_006861</name>
</gene>
<evidence type="ECO:0000256" key="2">
    <source>
        <dbReference type="ARBA" id="ARBA00022964"/>
    </source>
</evidence>
<dbReference type="SUPFAM" id="SSF48484">
    <property type="entry name" value="Lipoxigenase"/>
    <property type="match status" value="1"/>
</dbReference>
<keyword evidence="2" id="KW-0223">Dioxygenase</keyword>
<keyword evidence="1" id="KW-0479">Metal-binding</keyword>
<dbReference type="PROSITE" id="PS51393">
    <property type="entry name" value="LIPOXYGENASE_3"/>
    <property type="match status" value="1"/>
</dbReference>
<dbReference type="InterPro" id="IPR000907">
    <property type="entry name" value="LipOase"/>
</dbReference>
<evidence type="ECO:0000259" key="5">
    <source>
        <dbReference type="PROSITE" id="PS51393"/>
    </source>
</evidence>